<evidence type="ECO:0000259" key="2">
    <source>
        <dbReference type="Pfam" id="PF01261"/>
    </source>
</evidence>
<dbReference type="Gene3D" id="3.20.20.150">
    <property type="entry name" value="Divalent-metal-dependent TIM barrel enzymes"/>
    <property type="match status" value="1"/>
</dbReference>
<keyword evidence="4" id="KW-1185">Reference proteome</keyword>
<dbReference type="PANTHER" id="PTHR12110">
    <property type="entry name" value="HYDROXYPYRUVATE ISOMERASE"/>
    <property type="match status" value="1"/>
</dbReference>
<dbReference type="Pfam" id="PF01261">
    <property type="entry name" value="AP_endonuc_2"/>
    <property type="match status" value="1"/>
</dbReference>
<dbReference type="InterPro" id="IPR050312">
    <property type="entry name" value="IolE/XylAMocC-like"/>
</dbReference>
<evidence type="ECO:0000256" key="1">
    <source>
        <dbReference type="SAM" id="MobiDB-lite"/>
    </source>
</evidence>
<dbReference type="InterPro" id="IPR013022">
    <property type="entry name" value="Xyl_isomerase-like_TIM-brl"/>
</dbReference>
<accession>A0ABN0UF24</accession>
<dbReference type="InterPro" id="IPR036237">
    <property type="entry name" value="Xyl_isomerase-like_sf"/>
</dbReference>
<feature type="compositionally biased region" description="Low complexity" evidence="1">
    <location>
        <begin position="141"/>
        <end position="159"/>
    </location>
</feature>
<evidence type="ECO:0000313" key="3">
    <source>
        <dbReference type="EMBL" id="GAA0248496.1"/>
    </source>
</evidence>
<proteinExistence type="predicted"/>
<dbReference type="SUPFAM" id="SSF51658">
    <property type="entry name" value="Xylose isomerase-like"/>
    <property type="match status" value="1"/>
</dbReference>
<evidence type="ECO:0000313" key="4">
    <source>
        <dbReference type="Proteomes" id="UP001500967"/>
    </source>
</evidence>
<reference evidence="3 4" key="1">
    <citation type="journal article" date="2019" name="Int. J. Syst. Evol. Microbiol.">
        <title>The Global Catalogue of Microorganisms (GCM) 10K type strain sequencing project: providing services to taxonomists for standard genome sequencing and annotation.</title>
        <authorList>
            <consortium name="The Broad Institute Genomics Platform"/>
            <consortium name="The Broad Institute Genome Sequencing Center for Infectious Disease"/>
            <person name="Wu L."/>
            <person name="Ma J."/>
        </authorList>
    </citation>
    <scope>NUCLEOTIDE SEQUENCE [LARGE SCALE GENOMIC DNA]</scope>
    <source>
        <strain evidence="3 4">JCM 10425</strain>
    </source>
</reference>
<gene>
    <name evidence="3" type="ORF">GCM10009539_37240</name>
</gene>
<dbReference type="Proteomes" id="UP001500967">
    <property type="component" value="Unassembled WGS sequence"/>
</dbReference>
<dbReference type="EMBL" id="BAAAGX010000014">
    <property type="protein sequence ID" value="GAA0248496.1"/>
    <property type="molecule type" value="Genomic_DNA"/>
</dbReference>
<comment type="caution">
    <text evidence="3">The sequence shown here is derived from an EMBL/GenBank/DDBJ whole genome shotgun (WGS) entry which is preliminary data.</text>
</comment>
<feature type="region of interest" description="Disordered" evidence="1">
    <location>
        <begin position="141"/>
        <end position="181"/>
    </location>
</feature>
<name>A0ABN0UF24_9ACTN</name>
<sequence length="365" mass="38202">MSGIRWGYAINQWKPQFDDFVRREQHERAFKTIAVAGFTGVELTSGTGRWEPLGNPGQLVANFGSLKGFRTFLGDCALDGVSSWFLDPQPRSAEHLTGPYSLLEPADVPGIVERAREFAAALAELGGSVLVVPAGPAAGDLPPGAGPAGDLPPGAGPAGDLPPGPAAGDLPPGAGPAGGGGLDDAGLDALAACWEAVGTATRAEGIHTALHVDFLSALRTGDALDQLLRRTDPDLVGLALDTGELTVAGLDPLAVVERHGDRIRHVQFKDALDRDTDEEYRQEHAHWTVRVRGGAREVPRWFGEPGGDGGTVDFAALTRALVAAGYSGWIVFESDQSPHPAASALLGGYLLQRDLRPLVSGKDRA</sequence>
<dbReference type="RefSeq" id="WP_344650093.1">
    <property type="nucleotide sequence ID" value="NZ_BAAAGX010000014.1"/>
</dbReference>
<feature type="domain" description="Xylose isomerase-like TIM barrel" evidence="2">
    <location>
        <begin position="175"/>
        <end position="337"/>
    </location>
</feature>
<dbReference type="PANTHER" id="PTHR12110:SF41">
    <property type="entry name" value="INOSOSE DEHYDRATASE"/>
    <property type="match status" value="1"/>
</dbReference>
<protein>
    <recommendedName>
        <fullName evidence="2">Xylose isomerase-like TIM barrel domain-containing protein</fullName>
    </recommendedName>
</protein>
<organism evidence="3 4">
    <name type="scientific">Cryptosporangium japonicum</name>
    <dbReference type="NCBI Taxonomy" id="80872"/>
    <lineage>
        <taxon>Bacteria</taxon>
        <taxon>Bacillati</taxon>
        <taxon>Actinomycetota</taxon>
        <taxon>Actinomycetes</taxon>
        <taxon>Cryptosporangiales</taxon>
        <taxon>Cryptosporangiaceae</taxon>
        <taxon>Cryptosporangium</taxon>
    </lineage>
</organism>